<feature type="region of interest" description="Disordered" evidence="1">
    <location>
        <begin position="19"/>
        <end position="48"/>
    </location>
</feature>
<proteinExistence type="predicted"/>
<evidence type="ECO:0000256" key="1">
    <source>
        <dbReference type="SAM" id="MobiDB-lite"/>
    </source>
</evidence>
<evidence type="ECO:0000313" key="2">
    <source>
        <dbReference type="EMBL" id="KAI5076691.1"/>
    </source>
</evidence>
<evidence type="ECO:0000313" key="3">
    <source>
        <dbReference type="Proteomes" id="UP000886520"/>
    </source>
</evidence>
<keyword evidence="3" id="KW-1185">Reference proteome</keyword>
<reference evidence="2" key="1">
    <citation type="submission" date="2021-01" db="EMBL/GenBank/DDBJ databases">
        <title>Adiantum capillus-veneris genome.</title>
        <authorList>
            <person name="Fang Y."/>
            <person name="Liao Q."/>
        </authorList>
    </citation>
    <scope>NUCLEOTIDE SEQUENCE</scope>
    <source>
        <strain evidence="2">H3</strain>
        <tissue evidence="2">Leaf</tissue>
    </source>
</reference>
<feature type="compositionally biased region" description="Basic and acidic residues" evidence="1">
    <location>
        <begin position="23"/>
        <end position="33"/>
    </location>
</feature>
<dbReference type="EMBL" id="JABFUD020000008">
    <property type="protein sequence ID" value="KAI5076691.1"/>
    <property type="molecule type" value="Genomic_DNA"/>
</dbReference>
<dbReference type="Proteomes" id="UP000886520">
    <property type="component" value="Chromosome 8"/>
</dbReference>
<organism evidence="2 3">
    <name type="scientific">Adiantum capillus-veneris</name>
    <name type="common">Maidenhair fern</name>
    <dbReference type="NCBI Taxonomy" id="13818"/>
    <lineage>
        <taxon>Eukaryota</taxon>
        <taxon>Viridiplantae</taxon>
        <taxon>Streptophyta</taxon>
        <taxon>Embryophyta</taxon>
        <taxon>Tracheophyta</taxon>
        <taxon>Polypodiopsida</taxon>
        <taxon>Polypodiidae</taxon>
        <taxon>Polypodiales</taxon>
        <taxon>Pteridineae</taxon>
        <taxon>Pteridaceae</taxon>
        <taxon>Vittarioideae</taxon>
        <taxon>Adiantum</taxon>
    </lineage>
</organism>
<accession>A0A9D4ZKP8</accession>
<gene>
    <name evidence="2" type="ORF">GOP47_0008756</name>
</gene>
<sequence length="104" mass="10647">MRRVSAIWGVSCMGERQLIKGGGEARPRSERVTTSDIASGQGKEGAGKLDQELKGKVVSCGVLEAGEHGGVAYGASTGGQRAVGWRGYRGRGALSSVVEGAGLE</sequence>
<protein>
    <submittedName>
        <fullName evidence="2">Uncharacterized protein</fullName>
    </submittedName>
</protein>
<comment type="caution">
    <text evidence="2">The sequence shown here is derived from an EMBL/GenBank/DDBJ whole genome shotgun (WGS) entry which is preliminary data.</text>
</comment>
<name>A0A9D4ZKP8_ADICA</name>
<dbReference type="AlphaFoldDB" id="A0A9D4ZKP8"/>